<feature type="compositionally biased region" description="Polar residues" evidence="1">
    <location>
        <begin position="118"/>
        <end position="132"/>
    </location>
</feature>
<feature type="compositionally biased region" description="Low complexity" evidence="1">
    <location>
        <begin position="26"/>
        <end position="40"/>
    </location>
</feature>
<name>A0AAE0IVQ0_9PEZI</name>
<feature type="compositionally biased region" description="Basic and acidic residues" evidence="1">
    <location>
        <begin position="52"/>
        <end position="73"/>
    </location>
</feature>
<evidence type="ECO:0000256" key="1">
    <source>
        <dbReference type="SAM" id="MobiDB-lite"/>
    </source>
</evidence>
<feature type="region of interest" description="Disordered" evidence="1">
    <location>
        <begin position="118"/>
        <end position="158"/>
    </location>
</feature>
<proteinExistence type="predicted"/>
<dbReference type="AlphaFoldDB" id="A0AAE0IVQ0"/>
<evidence type="ECO:0000313" key="2">
    <source>
        <dbReference type="EMBL" id="KAK3331935.1"/>
    </source>
</evidence>
<sequence length="272" mass="28690">MTLSGVAQRWTRQHSFAGCRLRQRAHTGSASASRSTSRCTKTVPLSDRCRRVLDDSERGRGSRQPESEADVLRPRGGFSGAAAATASSSSPATAAITWTSTSAHTALLPPLFQLQKQRPSRLSSAPRSTRCWSLSHPPSVPVSSVSATAPTPTSTRSNTVTASSFNALLRPKTTTTTPTSALASFSLLGSSRYNNNHNHNPAGPGAIRAFSSSASHATMAATKIDGTAIAKKIREGLRATIADKKQLNARFQPSLKIIQGACLIEVGVVGKK</sequence>
<organism evidence="2 3">
    <name type="scientific">Cercophora scortea</name>
    <dbReference type="NCBI Taxonomy" id="314031"/>
    <lineage>
        <taxon>Eukaryota</taxon>
        <taxon>Fungi</taxon>
        <taxon>Dikarya</taxon>
        <taxon>Ascomycota</taxon>
        <taxon>Pezizomycotina</taxon>
        <taxon>Sordariomycetes</taxon>
        <taxon>Sordariomycetidae</taxon>
        <taxon>Sordariales</taxon>
        <taxon>Lasiosphaeriaceae</taxon>
        <taxon>Cercophora</taxon>
    </lineage>
</organism>
<feature type="region of interest" description="Disordered" evidence="1">
    <location>
        <begin position="52"/>
        <end position="91"/>
    </location>
</feature>
<dbReference type="Proteomes" id="UP001286456">
    <property type="component" value="Unassembled WGS sequence"/>
</dbReference>
<keyword evidence="3" id="KW-1185">Reference proteome</keyword>
<protein>
    <submittedName>
        <fullName evidence="2">Uncharacterized protein</fullName>
    </submittedName>
</protein>
<reference evidence="2" key="1">
    <citation type="journal article" date="2023" name="Mol. Phylogenet. Evol.">
        <title>Genome-scale phylogeny and comparative genomics of the fungal order Sordariales.</title>
        <authorList>
            <person name="Hensen N."/>
            <person name="Bonometti L."/>
            <person name="Westerberg I."/>
            <person name="Brannstrom I.O."/>
            <person name="Guillou S."/>
            <person name="Cros-Aarteil S."/>
            <person name="Calhoun S."/>
            <person name="Haridas S."/>
            <person name="Kuo A."/>
            <person name="Mondo S."/>
            <person name="Pangilinan J."/>
            <person name="Riley R."/>
            <person name="LaButti K."/>
            <person name="Andreopoulos B."/>
            <person name="Lipzen A."/>
            <person name="Chen C."/>
            <person name="Yan M."/>
            <person name="Daum C."/>
            <person name="Ng V."/>
            <person name="Clum A."/>
            <person name="Steindorff A."/>
            <person name="Ohm R.A."/>
            <person name="Martin F."/>
            <person name="Silar P."/>
            <person name="Natvig D.O."/>
            <person name="Lalanne C."/>
            <person name="Gautier V."/>
            <person name="Ament-Velasquez S.L."/>
            <person name="Kruys A."/>
            <person name="Hutchinson M.I."/>
            <person name="Powell A.J."/>
            <person name="Barry K."/>
            <person name="Miller A.N."/>
            <person name="Grigoriev I.V."/>
            <person name="Debuchy R."/>
            <person name="Gladieux P."/>
            <person name="Hiltunen Thoren M."/>
            <person name="Johannesson H."/>
        </authorList>
    </citation>
    <scope>NUCLEOTIDE SEQUENCE</scope>
    <source>
        <strain evidence="2">SMH4131-1</strain>
    </source>
</reference>
<feature type="compositionally biased region" description="Low complexity" evidence="1">
    <location>
        <begin position="141"/>
        <end position="155"/>
    </location>
</feature>
<gene>
    <name evidence="2" type="ORF">B0T19DRAFT_89363</name>
</gene>
<feature type="compositionally biased region" description="Low complexity" evidence="1">
    <location>
        <begin position="81"/>
        <end position="91"/>
    </location>
</feature>
<accession>A0AAE0IVQ0</accession>
<evidence type="ECO:0000313" key="3">
    <source>
        <dbReference type="Proteomes" id="UP001286456"/>
    </source>
</evidence>
<feature type="region of interest" description="Disordered" evidence="1">
    <location>
        <begin position="22"/>
        <end position="41"/>
    </location>
</feature>
<reference evidence="2" key="2">
    <citation type="submission" date="2023-06" db="EMBL/GenBank/DDBJ databases">
        <authorList>
            <consortium name="Lawrence Berkeley National Laboratory"/>
            <person name="Haridas S."/>
            <person name="Hensen N."/>
            <person name="Bonometti L."/>
            <person name="Westerberg I."/>
            <person name="Brannstrom I.O."/>
            <person name="Guillou S."/>
            <person name="Cros-Aarteil S."/>
            <person name="Calhoun S."/>
            <person name="Kuo A."/>
            <person name="Mondo S."/>
            <person name="Pangilinan J."/>
            <person name="Riley R."/>
            <person name="Labutti K."/>
            <person name="Andreopoulos B."/>
            <person name="Lipzen A."/>
            <person name="Chen C."/>
            <person name="Yanf M."/>
            <person name="Daum C."/>
            <person name="Ng V."/>
            <person name="Clum A."/>
            <person name="Steindorff A."/>
            <person name="Ohm R."/>
            <person name="Martin F."/>
            <person name="Silar P."/>
            <person name="Natvig D."/>
            <person name="Lalanne C."/>
            <person name="Gautier V."/>
            <person name="Ament-Velasquez S.L."/>
            <person name="Kruys A."/>
            <person name="Hutchinson M.I."/>
            <person name="Powell A.J."/>
            <person name="Barry K."/>
            <person name="Miller A.N."/>
            <person name="Grigoriev I.V."/>
            <person name="Debuchy R."/>
            <person name="Gladieux P."/>
            <person name="Thoren M.H."/>
            <person name="Johannesson H."/>
        </authorList>
    </citation>
    <scope>NUCLEOTIDE SEQUENCE</scope>
    <source>
        <strain evidence="2">SMH4131-1</strain>
    </source>
</reference>
<comment type="caution">
    <text evidence="2">The sequence shown here is derived from an EMBL/GenBank/DDBJ whole genome shotgun (WGS) entry which is preliminary data.</text>
</comment>
<dbReference type="EMBL" id="JAUEPO010000002">
    <property type="protein sequence ID" value="KAK3331935.1"/>
    <property type="molecule type" value="Genomic_DNA"/>
</dbReference>